<dbReference type="Gene3D" id="2.70.40.10">
    <property type="match status" value="2"/>
</dbReference>
<dbReference type="GO" id="GO:0009394">
    <property type="term" value="P:2'-deoxyribonucleotide metabolic process"/>
    <property type="evidence" value="ECO:0007669"/>
    <property type="project" value="InterPro"/>
</dbReference>
<dbReference type="EMBL" id="LGSZ01000037">
    <property type="protein sequence ID" value="KPH80824.1"/>
    <property type="molecule type" value="Genomic_DNA"/>
</dbReference>
<evidence type="ECO:0000259" key="2">
    <source>
        <dbReference type="Pfam" id="PF06559"/>
    </source>
</evidence>
<reference evidence="4 5" key="1">
    <citation type="submission" date="2015-07" db="EMBL/GenBank/DDBJ databases">
        <title>Whole genome sequencing of Bosea vaviloviae isolated from cave pool.</title>
        <authorList>
            <person name="Tan N.E.H."/>
            <person name="Lee Y.P."/>
            <person name="Gan H.M."/>
            <person name="Barton H."/>
            <person name="Savka M.A."/>
        </authorList>
    </citation>
    <scope>NUCLEOTIDE SEQUENCE [LARGE SCALE GENOMIC DNA]</scope>
    <source>
        <strain evidence="4 5">SD260</strain>
    </source>
</reference>
<evidence type="ECO:0000313" key="5">
    <source>
        <dbReference type="Proteomes" id="UP000037822"/>
    </source>
</evidence>
<dbReference type="NCBIfam" id="NF005734">
    <property type="entry name" value="PRK07559.1"/>
    <property type="match status" value="1"/>
</dbReference>
<evidence type="ECO:0000313" key="4">
    <source>
        <dbReference type="EMBL" id="KPH80824.1"/>
    </source>
</evidence>
<dbReference type="PANTHER" id="PTHR42680:SF3">
    <property type="entry name" value="DCTP DEAMINASE"/>
    <property type="match status" value="1"/>
</dbReference>
<accession>A0A0N1F6C4</accession>
<dbReference type="AlphaFoldDB" id="A0A0N1F6C4"/>
<feature type="region of interest" description="Disordered" evidence="1">
    <location>
        <begin position="1"/>
        <end position="20"/>
    </location>
</feature>
<dbReference type="GO" id="GO:0008829">
    <property type="term" value="F:dCTP deaminase activity"/>
    <property type="evidence" value="ECO:0007669"/>
    <property type="project" value="UniProtKB-EC"/>
</dbReference>
<dbReference type="PATRIC" id="fig|1526658.3.peg.2589"/>
<evidence type="ECO:0000259" key="3">
    <source>
        <dbReference type="Pfam" id="PF22569"/>
    </source>
</evidence>
<feature type="domain" description="2'-deoxycytidine 5'-triphosphate deaminase N-terminal" evidence="2">
    <location>
        <begin position="18"/>
        <end position="180"/>
    </location>
</feature>
<keyword evidence="4" id="KW-0378">Hydrolase</keyword>
<sequence length="385" mass="42330">MLADIEKGPHSSSLSGPSGVLPRQDIRKLVQRGMVRSISGAFAESQYQPASIDLRLGHKAYRVRASFLPGPNKTVEKALSDLTQDEFSLEGGAILEKNCVYVVELMESLDDLPTTISAFANPKSSTGRLDVFTRLIADRASMFDTVPGGYSGKLYAEISPASFSIKVRKGSRLNQLRFRRRNSGQEEAIGFRVSDKELRDIHRETPLVDGVPVIQNGLQFSIHLAGSHNGETIGYQAQRFTDVIDVDRIAAYSIDDFWTPIPARSARRLILDPHQFYILASKEKLHIPAGYAAEMAPIDPTMGEFRVHYAGFFDPGFGASAGGLPGSRGVLEVRSHEVPFLLEDGQVVGRLAFERMAAEPDALYGEIGTSNYQGQSLKLSKHFRS</sequence>
<gene>
    <name evidence="4" type="ORF">AE618_11395</name>
</gene>
<dbReference type="InterPro" id="IPR010550">
    <property type="entry name" value="DCD_N"/>
</dbReference>
<name>A0A0N1F6C4_9HYPH</name>
<protein>
    <submittedName>
        <fullName evidence="4">2-deoxycytidine 5-triphosphate deaminase</fullName>
        <ecNumber evidence="4">3.5.4.13</ecNumber>
    </submittedName>
</protein>
<evidence type="ECO:0000256" key="1">
    <source>
        <dbReference type="SAM" id="MobiDB-lite"/>
    </source>
</evidence>
<dbReference type="InterPro" id="IPR036157">
    <property type="entry name" value="dUTPase-like_sf"/>
</dbReference>
<comment type="caution">
    <text evidence="4">The sequence shown here is derived from an EMBL/GenBank/DDBJ whole genome shotgun (WGS) entry which is preliminary data.</text>
</comment>
<dbReference type="Pfam" id="PF22569">
    <property type="entry name" value="DCD_C"/>
    <property type="match status" value="1"/>
</dbReference>
<keyword evidence="5" id="KW-1185">Reference proteome</keyword>
<organism evidence="4 5">
    <name type="scientific">Bosea vaviloviae</name>
    <dbReference type="NCBI Taxonomy" id="1526658"/>
    <lineage>
        <taxon>Bacteria</taxon>
        <taxon>Pseudomonadati</taxon>
        <taxon>Pseudomonadota</taxon>
        <taxon>Alphaproteobacteria</taxon>
        <taxon>Hyphomicrobiales</taxon>
        <taxon>Boseaceae</taxon>
        <taxon>Bosea</taxon>
    </lineage>
</organism>
<dbReference type="Proteomes" id="UP000037822">
    <property type="component" value="Unassembled WGS sequence"/>
</dbReference>
<dbReference type="SUPFAM" id="SSF51283">
    <property type="entry name" value="dUTPase-like"/>
    <property type="match status" value="2"/>
</dbReference>
<feature type="compositionally biased region" description="Low complexity" evidence="1">
    <location>
        <begin position="10"/>
        <end position="20"/>
    </location>
</feature>
<dbReference type="EC" id="3.5.4.13" evidence="4"/>
<dbReference type="OrthoDB" id="9807211at2"/>
<dbReference type="PANTHER" id="PTHR42680">
    <property type="entry name" value="DCTP DEAMINASE"/>
    <property type="match status" value="1"/>
</dbReference>
<feature type="domain" description="2'-deoxycytidine 5'-triphosphate deaminase C-terminal" evidence="3">
    <location>
        <begin position="194"/>
        <end position="383"/>
    </location>
</feature>
<proteinExistence type="predicted"/>
<dbReference type="InterPro" id="IPR053811">
    <property type="entry name" value="DCD_C"/>
</dbReference>
<dbReference type="Pfam" id="PF06559">
    <property type="entry name" value="DCD_N"/>
    <property type="match status" value="1"/>
</dbReference>